<comment type="similarity">
    <text evidence="1 2">Belongs to the iron/ascorbate-dependent oxidoreductase family.</text>
</comment>
<dbReference type="InterPro" id="IPR050231">
    <property type="entry name" value="Iron_ascorbate_oxido_reductase"/>
</dbReference>
<dbReference type="PANTHER" id="PTHR47990">
    <property type="entry name" value="2-OXOGLUTARATE (2OG) AND FE(II)-DEPENDENT OXYGENASE SUPERFAMILY PROTEIN-RELATED"/>
    <property type="match status" value="1"/>
</dbReference>
<dbReference type="InterPro" id="IPR005123">
    <property type="entry name" value="Oxoglu/Fe-dep_dioxygenase_dom"/>
</dbReference>
<dbReference type="SUPFAM" id="SSF51197">
    <property type="entry name" value="Clavaminate synthase-like"/>
    <property type="match status" value="1"/>
</dbReference>
<dbReference type="PROSITE" id="PS51471">
    <property type="entry name" value="FE2OG_OXY"/>
    <property type="match status" value="1"/>
</dbReference>
<dbReference type="Gene3D" id="2.60.120.330">
    <property type="entry name" value="B-lactam Antibiotic, Isopenicillin N Synthase, Chain"/>
    <property type="match status" value="1"/>
</dbReference>
<dbReference type="OrthoDB" id="288590at2759"/>
<evidence type="ECO:0000256" key="1">
    <source>
        <dbReference type="ARBA" id="ARBA00008056"/>
    </source>
</evidence>
<protein>
    <recommendedName>
        <fullName evidence="3">Fe2OG dioxygenase domain-containing protein</fullName>
    </recommendedName>
</protein>
<dbReference type="Pfam" id="PF03171">
    <property type="entry name" value="2OG-FeII_Oxy"/>
    <property type="match status" value="1"/>
</dbReference>
<proteinExistence type="inferred from homology"/>
<name>A0A8H3J547_9LECA</name>
<dbReference type="InterPro" id="IPR044861">
    <property type="entry name" value="IPNS-like_FE2OG_OXY"/>
</dbReference>
<keyword evidence="2" id="KW-0560">Oxidoreductase</keyword>
<dbReference type="GO" id="GO:0044283">
    <property type="term" value="P:small molecule biosynthetic process"/>
    <property type="evidence" value="ECO:0007669"/>
    <property type="project" value="UniProtKB-ARBA"/>
</dbReference>
<organism evidence="4 5">
    <name type="scientific">Alectoria fallacina</name>
    <dbReference type="NCBI Taxonomy" id="1903189"/>
    <lineage>
        <taxon>Eukaryota</taxon>
        <taxon>Fungi</taxon>
        <taxon>Dikarya</taxon>
        <taxon>Ascomycota</taxon>
        <taxon>Pezizomycotina</taxon>
        <taxon>Lecanoromycetes</taxon>
        <taxon>OSLEUM clade</taxon>
        <taxon>Lecanoromycetidae</taxon>
        <taxon>Lecanorales</taxon>
        <taxon>Lecanorineae</taxon>
        <taxon>Parmeliaceae</taxon>
        <taxon>Alectoria</taxon>
    </lineage>
</organism>
<feature type="domain" description="Fe2OG dioxygenase" evidence="3">
    <location>
        <begin position="189"/>
        <end position="307"/>
    </location>
</feature>
<sequence length="353" mass="39569">MAVQKSIPIVDLSAFCTEGKTESRLESARALYQSCHDLGFVQILGHGVDTELLREAFDWSEKLYSLSHDDKMKAPHPDGPVPHRGYSHPGLEKVYSEAEGNSKDAIETDGDSLRQVKDFKESYEIGSEENSAQQNIWLPEEVLPGFRSFMTDFFWELDRAARRILEAVSLALGLTEVEKGHLFDLHSGHNNQLRLLHYPPIPTEKLRRQVVARMPAHCDWSTFTMLFQDDCGGLEFEDPNNPGSFVPAAPTTGALALNIGDMLQRFSNDVFLSASHRVTLPPQAASTNHMHEAVTRQRFSIPYFVAPDADKTVSCFSSCVNDEHPMKFEPVSFAEYGASISRYQYKRKATAAV</sequence>
<keyword evidence="5" id="KW-1185">Reference proteome</keyword>
<evidence type="ECO:0000313" key="4">
    <source>
        <dbReference type="EMBL" id="CAF9940688.1"/>
    </source>
</evidence>
<comment type="caution">
    <text evidence="4">The sequence shown here is derived from an EMBL/GenBank/DDBJ whole genome shotgun (WGS) entry which is preliminary data.</text>
</comment>
<dbReference type="InterPro" id="IPR027443">
    <property type="entry name" value="IPNS-like_sf"/>
</dbReference>
<dbReference type="EMBL" id="CAJPDR010000618">
    <property type="protein sequence ID" value="CAF9940688.1"/>
    <property type="molecule type" value="Genomic_DNA"/>
</dbReference>
<evidence type="ECO:0000256" key="2">
    <source>
        <dbReference type="RuleBase" id="RU003682"/>
    </source>
</evidence>
<keyword evidence="2" id="KW-0408">Iron</keyword>
<accession>A0A8H3J547</accession>
<dbReference type="Pfam" id="PF14226">
    <property type="entry name" value="DIOX_N"/>
    <property type="match status" value="1"/>
</dbReference>
<dbReference type="GO" id="GO:0046872">
    <property type="term" value="F:metal ion binding"/>
    <property type="evidence" value="ECO:0007669"/>
    <property type="project" value="UniProtKB-KW"/>
</dbReference>
<dbReference type="Proteomes" id="UP000664203">
    <property type="component" value="Unassembled WGS sequence"/>
</dbReference>
<reference evidence="4" key="1">
    <citation type="submission" date="2021-03" db="EMBL/GenBank/DDBJ databases">
        <authorList>
            <person name="Tagirdzhanova G."/>
        </authorList>
    </citation>
    <scope>NUCLEOTIDE SEQUENCE</scope>
</reference>
<evidence type="ECO:0000313" key="5">
    <source>
        <dbReference type="Proteomes" id="UP000664203"/>
    </source>
</evidence>
<dbReference type="AlphaFoldDB" id="A0A8H3J547"/>
<dbReference type="GO" id="GO:0016491">
    <property type="term" value="F:oxidoreductase activity"/>
    <property type="evidence" value="ECO:0007669"/>
    <property type="project" value="UniProtKB-KW"/>
</dbReference>
<dbReference type="InterPro" id="IPR026992">
    <property type="entry name" value="DIOX_N"/>
</dbReference>
<evidence type="ECO:0000259" key="3">
    <source>
        <dbReference type="PROSITE" id="PS51471"/>
    </source>
</evidence>
<gene>
    <name evidence="4" type="ORF">ALECFALPRED_008795</name>
</gene>
<keyword evidence="2" id="KW-0479">Metal-binding</keyword>